<evidence type="ECO:0000259" key="3">
    <source>
        <dbReference type="Pfam" id="PF01408"/>
    </source>
</evidence>
<accession>A0A438LZC1</accession>
<feature type="domain" description="GFO/IDH/MocA-like oxidoreductase" evidence="4">
    <location>
        <begin position="137"/>
        <end position="252"/>
    </location>
</feature>
<dbReference type="InterPro" id="IPR036291">
    <property type="entry name" value="NAD(P)-bd_dom_sf"/>
</dbReference>
<dbReference type="Proteomes" id="UP000284824">
    <property type="component" value="Unassembled WGS sequence"/>
</dbReference>
<dbReference type="EMBL" id="SAUN01000001">
    <property type="protein sequence ID" value="RVX38751.1"/>
    <property type="molecule type" value="Genomic_DNA"/>
</dbReference>
<reference evidence="5 6" key="1">
    <citation type="submission" date="2019-01" db="EMBL/GenBank/DDBJ databases">
        <title>Sequencing the genomes of 1000 actinobacteria strains.</title>
        <authorList>
            <person name="Klenk H.-P."/>
        </authorList>
    </citation>
    <scope>NUCLEOTIDE SEQUENCE [LARGE SCALE GENOMIC DNA]</scope>
    <source>
        <strain evidence="5 6">DSM 43925</strain>
    </source>
</reference>
<keyword evidence="6" id="KW-1185">Reference proteome</keyword>
<keyword evidence="2" id="KW-0560">Oxidoreductase</keyword>
<dbReference type="Pfam" id="PF01408">
    <property type="entry name" value="GFO_IDH_MocA"/>
    <property type="match status" value="1"/>
</dbReference>
<dbReference type="GO" id="GO:0016491">
    <property type="term" value="F:oxidoreductase activity"/>
    <property type="evidence" value="ECO:0007669"/>
    <property type="project" value="UniProtKB-KW"/>
</dbReference>
<dbReference type="Gene3D" id="3.40.50.720">
    <property type="entry name" value="NAD(P)-binding Rossmann-like Domain"/>
    <property type="match status" value="1"/>
</dbReference>
<organism evidence="5 6">
    <name type="scientific">Nonomuraea polychroma</name>
    <dbReference type="NCBI Taxonomy" id="46176"/>
    <lineage>
        <taxon>Bacteria</taxon>
        <taxon>Bacillati</taxon>
        <taxon>Actinomycetota</taxon>
        <taxon>Actinomycetes</taxon>
        <taxon>Streptosporangiales</taxon>
        <taxon>Streptosporangiaceae</taxon>
        <taxon>Nonomuraea</taxon>
    </lineage>
</organism>
<dbReference type="PANTHER" id="PTHR22604:SF105">
    <property type="entry name" value="TRANS-1,2-DIHYDROBENZENE-1,2-DIOL DEHYDROGENASE"/>
    <property type="match status" value="1"/>
</dbReference>
<name>A0A438LZC1_9ACTN</name>
<dbReference type="Pfam" id="PF22725">
    <property type="entry name" value="GFO_IDH_MocA_C3"/>
    <property type="match status" value="1"/>
</dbReference>
<evidence type="ECO:0000313" key="5">
    <source>
        <dbReference type="EMBL" id="RVX38751.1"/>
    </source>
</evidence>
<feature type="domain" description="Gfo/Idh/MocA-like oxidoreductase N-terminal" evidence="3">
    <location>
        <begin position="9"/>
        <end position="125"/>
    </location>
</feature>
<dbReference type="InterPro" id="IPR050984">
    <property type="entry name" value="Gfo/Idh/MocA_domain"/>
</dbReference>
<dbReference type="PANTHER" id="PTHR22604">
    <property type="entry name" value="OXIDOREDUCTASES"/>
    <property type="match status" value="1"/>
</dbReference>
<protein>
    <submittedName>
        <fullName evidence="5">Putative dehydrogenase</fullName>
    </submittedName>
</protein>
<dbReference type="AlphaFoldDB" id="A0A438LZC1"/>
<evidence type="ECO:0000256" key="1">
    <source>
        <dbReference type="ARBA" id="ARBA00010928"/>
    </source>
</evidence>
<proteinExistence type="inferred from homology"/>
<dbReference type="SUPFAM" id="SSF51735">
    <property type="entry name" value="NAD(P)-binding Rossmann-fold domains"/>
    <property type="match status" value="1"/>
</dbReference>
<dbReference type="InterPro" id="IPR000683">
    <property type="entry name" value="Gfo/Idh/MocA-like_OxRdtase_N"/>
</dbReference>
<evidence type="ECO:0000256" key="2">
    <source>
        <dbReference type="ARBA" id="ARBA00023002"/>
    </source>
</evidence>
<dbReference type="GO" id="GO:0000166">
    <property type="term" value="F:nucleotide binding"/>
    <property type="evidence" value="ECO:0007669"/>
    <property type="project" value="InterPro"/>
</dbReference>
<dbReference type="RefSeq" id="WP_241563873.1">
    <property type="nucleotide sequence ID" value="NZ_SAUN01000001.1"/>
</dbReference>
<comment type="similarity">
    <text evidence="1">Belongs to the Gfo/Idh/MocA family.</text>
</comment>
<comment type="caution">
    <text evidence="5">The sequence shown here is derived from an EMBL/GenBank/DDBJ whole genome shotgun (WGS) entry which is preliminary data.</text>
</comment>
<dbReference type="Gene3D" id="3.30.360.10">
    <property type="entry name" value="Dihydrodipicolinate Reductase, domain 2"/>
    <property type="match status" value="1"/>
</dbReference>
<sequence>MGLGAMAPVRVGVMGCASIARRRILPALVAVPDAEVVAIASRDPGKARWFTEHFGGRPVHGYGALLELDDVEAVYVPLPAALHAPWVEAALLAGKHVLAEKPLTTNAASTRELIDLARARGLVLRENVMFVHHHQHAEVQRLLREGAIGEVQSFHAAFAIPELPPDDIRYQPDIGGGALLDVGLYPVRGALHFLSGELKVAEAVLTTSARHPVETGGSAQLRTDTGVIAELEFGLVHAYRSRYELVGGDGRIIVDQAFTPPADHRPVLRLERRGGVEEITLPSDDQVTNAVVSFATAVRMGAELDDASVRQAVLLDDIRGNASLLPPS</sequence>
<gene>
    <name evidence="5" type="ORF">EDD27_1075</name>
</gene>
<evidence type="ECO:0000313" key="6">
    <source>
        <dbReference type="Proteomes" id="UP000284824"/>
    </source>
</evidence>
<dbReference type="SUPFAM" id="SSF55347">
    <property type="entry name" value="Glyceraldehyde-3-phosphate dehydrogenase-like, C-terminal domain"/>
    <property type="match status" value="1"/>
</dbReference>
<dbReference type="InterPro" id="IPR055170">
    <property type="entry name" value="GFO_IDH_MocA-like_dom"/>
</dbReference>
<evidence type="ECO:0000259" key="4">
    <source>
        <dbReference type="Pfam" id="PF22725"/>
    </source>
</evidence>